<protein>
    <submittedName>
        <fullName evidence="1">Uncharacterized protein</fullName>
    </submittedName>
</protein>
<proteinExistence type="predicted"/>
<name>A0A6J4LUT8_9CYAN</name>
<sequence>MYGTKLNDIGTNLCHQANLLTARFQALSLIVVCLLPVHAANQTSTEINFTPLMTLIWHYDK</sequence>
<dbReference type="EMBL" id="CADCTY010000820">
    <property type="protein sequence ID" value="CAA9341495.1"/>
    <property type="molecule type" value="Genomic_DNA"/>
</dbReference>
<organism evidence="1">
    <name type="scientific">uncultured Leptolyngbya sp</name>
    <dbReference type="NCBI Taxonomy" id="332963"/>
    <lineage>
        <taxon>Bacteria</taxon>
        <taxon>Bacillati</taxon>
        <taxon>Cyanobacteriota</taxon>
        <taxon>Cyanophyceae</taxon>
        <taxon>Leptolyngbyales</taxon>
        <taxon>Leptolyngbyaceae</taxon>
        <taxon>Leptolyngbya group</taxon>
        <taxon>Leptolyngbya</taxon>
        <taxon>environmental samples</taxon>
    </lineage>
</organism>
<accession>A0A6J4LUT8</accession>
<dbReference type="AlphaFoldDB" id="A0A6J4LUT8"/>
<reference evidence="1" key="1">
    <citation type="submission" date="2020-02" db="EMBL/GenBank/DDBJ databases">
        <authorList>
            <person name="Meier V. D."/>
        </authorList>
    </citation>
    <scope>NUCLEOTIDE SEQUENCE</scope>
    <source>
        <strain evidence="1">AVDCRST_MAG94</strain>
    </source>
</reference>
<gene>
    <name evidence="1" type="ORF">AVDCRST_MAG94-2337</name>
</gene>
<evidence type="ECO:0000313" key="1">
    <source>
        <dbReference type="EMBL" id="CAA9341495.1"/>
    </source>
</evidence>